<dbReference type="PANTHER" id="PTHR30529:SF7">
    <property type="entry name" value="CYTOCHROME B561 BACTERIAL_NI-HYDROGENASE DOMAIN-CONTAINING PROTEIN"/>
    <property type="match status" value="1"/>
</dbReference>
<dbReference type="PANTHER" id="PTHR30529">
    <property type="entry name" value="CYTOCHROME B561"/>
    <property type="match status" value="1"/>
</dbReference>
<keyword evidence="11 13" id="KW-0472">Membrane</keyword>
<dbReference type="GO" id="GO:0009055">
    <property type="term" value="F:electron transfer activity"/>
    <property type="evidence" value="ECO:0007669"/>
    <property type="project" value="InterPro"/>
</dbReference>
<comment type="caution">
    <text evidence="15">The sequence shown here is derived from an EMBL/GenBank/DDBJ whole genome shotgun (WGS) entry which is preliminary data.</text>
</comment>
<dbReference type="SUPFAM" id="SSF81342">
    <property type="entry name" value="Transmembrane di-heme cytochromes"/>
    <property type="match status" value="1"/>
</dbReference>
<dbReference type="AlphaFoldDB" id="A0A849P4X0"/>
<feature type="transmembrane region" description="Helical" evidence="13">
    <location>
        <begin position="45"/>
        <end position="65"/>
    </location>
</feature>
<keyword evidence="5" id="KW-0349">Heme</keyword>
<dbReference type="EMBL" id="JABGBN010000002">
    <property type="protein sequence ID" value="NOL51394.1"/>
    <property type="molecule type" value="Genomic_DNA"/>
</dbReference>
<dbReference type="Pfam" id="PF01292">
    <property type="entry name" value="Ni_hydr_CYTB"/>
    <property type="match status" value="1"/>
</dbReference>
<evidence type="ECO:0000256" key="1">
    <source>
        <dbReference type="ARBA" id="ARBA00001970"/>
    </source>
</evidence>
<comment type="subcellular location">
    <subcellularLocation>
        <location evidence="2">Cell membrane</location>
        <topology evidence="2">Multi-pass membrane protein</topology>
    </subcellularLocation>
</comment>
<evidence type="ECO:0000313" key="15">
    <source>
        <dbReference type="EMBL" id="NOL51394.1"/>
    </source>
</evidence>
<protein>
    <submittedName>
        <fullName evidence="15">Cytochrome b</fullName>
    </submittedName>
</protein>
<dbReference type="InterPro" id="IPR011577">
    <property type="entry name" value="Cyt_b561_bac/Ni-Hgenase"/>
</dbReference>
<keyword evidence="7" id="KW-0479">Metal-binding</keyword>
<comment type="cofactor">
    <cofactor evidence="1">
        <name>heme b</name>
        <dbReference type="ChEBI" id="CHEBI:60344"/>
    </cofactor>
</comment>
<feature type="transmembrane region" description="Helical" evidence="13">
    <location>
        <begin position="146"/>
        <end position="167"/>
    </location>
</feature>
<keyword evidence="10" id="KW-0408">Iron</keyword>
<sequence>MSNSAQGYGKVAIVLHWLIAVVMIGMICLGLYINKNEAYHLMSTHKSVGILIFVFVVWRLLLRLLKGFLPALGSTSTFQQILSRLVHWILLLGTVLFPLSGMVMSAMGGRGLQVFGTEIFPMNMLNGRPAAINEDVSEMAANIHELLVPIMIAAIALHILGVIYHQFIVKDNTLSRMLGCTKCHK</sequence>
<evidence type="ECO:0000256" key="11">
    <source>
        <dbReference type="ARBA" id="ARBA00023136"/>
    </source>
</evidence>
<evidence type="ECO:0000313" key="16">
    <source>
        <dbReference type="Proteomes" id="UP000537862"/>
    </source>
</evidence>
<dbReference type="GO" id="GO:0005886">
    <property type="term" value="C:plasma membrane"/>
    <property type="evidence" value="ECO:0007669"/>
    <property type="project" value="UniProtKB-SubCell"/>
</dbReference>
<evidence type="ECO:0000256" key="13">
    <source>
        <dbReference type="SAM" id="Phobius"/>
    </source>
</evidence>
<accession>A0A849P4X0</accession>
<keyword evidence="6 13" id="KW-0812">Transmembrane</keyword>
<evidence type="ECO:0000256" key="3">
    <source>
        <dbReference type="ARBA" id="ARBA00022448"/>
    </source>
</evidence>
<evidence type="ECO:0000259" key="14">
    <source>
        <dbReference type="Pfam" id="PF01292"/>
    </source>
</evidence>
<evidence type="ECO:0000256" key="12">
    <source>
        <dbReference type="ARBA" id="ARBA00037975"/>
    </source>
</evidence>
<keyword evidence="8" id="KW-0249">Electron transport</keyword>
<dbReference type="GO" id="GO:0046872">
    <property type="term" value="F:metal ion binding"/>
    <property type="evidence" value="ECO:0007669"/>
    <property type="project" value="UniProtKB-KW"/>
</dbReference>
<gene>
    <name evidence="15" type="ORF">HKX39_04280</name>
</gene>
<reference evidence="15 16" key="1">
    <citation type="submission" date="2020-05" db="EMBL/GenBank/DDBJ databases">
        <authorList>
            <person name="Niu N."/>
        </authorList>
    </citation>
    <scope>NUCLEOTIDE SEQUENCE [LARGE SCALE GENOMIC DNA]</scope>
    <source>
        <strain evidence="15 16">3340-03</strain>
    </source>
</reference>
<feature type="transmembrane region" description="Helical" evidence="13">
    <location>
        <begin position="12"/>
        <end position="33"/>
    </location>
</feature>
<evidence type="ECO:0000256" key="9">
    <source>
        <dbReference type="ARBA" id="ARBA00022989"/>
    </source>
</evidence>
<keyword evidence="16" id="KW-1185">Reference proteome</keyword>
<dbReference type="InterPro" id="IPR016174">
    <property type="entry name" value="Di-haem_cyt_TM"/>
</dbReference>
<evidence type="ECO:0000256" key="2">
    <source>
        <dbReference type="ARBA" id="ARBA00004651"/>
    </source>
</evidence>
<dbReference type="RefSeq" id="WP_171680076.1">
    <property type="nucleotide sequence ID" value="NZ_JABGBN010000002.1"/>
</dbReference>
<dbReference type="GO" id="GO:0022904">
    <property type="term" value="P:respiratory electron transport chain"/>
    <property type="evidence" value="ECO:0007669"/>
    <property type="project" value="InterPro"/>
</dbReference>
<evidence type="ECO:0000256" key="8">
    <source>
        <dbReference type="ARBA" id="ARBA00022982"/>
    </source>
</evidence>
<keyword evidence="9 13" id="KW-1133">Transmembrane helix</keyword>
<comment type="similarity">
    <text evidence="12">Belongs to the cytochrome b561 family.</text>
</comment>
<name>A0A849P4X0_9BURK</name>
<dbReference type="InterPro" id="IPR052168">
    <property type="entry name" value="Cytochrome_b561_oxidase"/>
</dbReference>
<evidence type="ECO:0000256" key="6">
    <source>
        <dbReference type="ARBA" id="ARBA00022692"/>
    </source>
</evidence>
<dbReference type="GO" id="GO:0020037">
    <property type="term" value="F:heme binding"/>
    <property type="evidence" value="ECO:0007669"/>
    <property type="project" value="TreeGrafter"/>
</dbReference>
<evidence type="ECO:0000256" key="10">
    <source>
        <dbReference type="ARBA" id="ARBA00023004"/>
    </source>
</evidence>
<feature type="transmembrane region" description="Helical" evidence="13">
    <location>
        <begin position="85"/>
        <end position="107"/>
    </location>
</feature>
<feature type="domain" description="Cytochrome b561 bacterial/Ni-hydrogenase" evidence="14">
    <location>
        <begin position="8"/>
        <end position="179"/>
    </location>
</feature>
<keyword evidence="4" id="KW-1003">Cell membrane</keyword>
<evidence type="ECO:0000256" key="4">
    <source>
        <dbReference type="ARBA" id="ARBA00022475"/>
    </source>
</evidence>
<dbReference type="Proteomes" id="UP000537862">
    <property type="component" value="Unassembled WGS sequence"/>
</dbReference>
<evidence type="ECO:0000256" key="5">
    <source>
        <dbReference type="ARBA" id="ARBA00022617"/>
    </source>
</evidence>
<proteinExistence type="inferred from homology"/>
<evidence type="ECO:0000256" key="7">
    <source>
        <dbReference type="ARBA" id="ARBA00022723"/>
    </source>
</evidence>
<organism evidence="15 16">
    <name type="scientific">Pelistega suis</name>
    <dbReference type="NCBI Taxonomy" id="1631957"/>
    <lineage>
        <taxon>Bacteria</taxon>
        <taxon>Pseudomonadati</taxon>
        <taxon>Pseudomonadota</taxon>
        <taxon>Betaproteobacteria</taxon>
        <taxon>Burkholderiales</taxon>
        <taxon>Alcaligenaceae</taxon>
        <taxon>Pelistega</taxon>
    </lineage>
</organism>
<keyword evidence="3" id="KW-0813">Transport</keyword>